<sequence>MEQLTNDYKLYQSKFKNLTDIYNEIEESSDKSIVLMKLTTEIISEVDSLYRKHNFDDSFDLSDAYLEALSRLGSALEVDRESVGYLSGKMDGSLTVYKNLSKFAKNK</sequence>
<evidence type="ECO:0000313" key="1">
    <source>
        <dbReference type="EMBL" id="DAF61677.1"/>
    </source>
</evidence>
<organism evidence="1">
    <name type="scientific">Siphoviridae sp. ct1IF5</name>
    <dbReference type="NCBI Taxonomy" id="2827765"/>
    <lineage>
        <taxon>Viruses</taxon>
        <taxon>Duplodnaviria</taxon>
        <taxon>Heunggongvirae</taxon>
        <taxon>Uroviricota</taxon>
        <taxon>Caudoviricetes</taxon>
    </lineage>
</organism>
<name>A0A8S5TEE1_9CAUD</name>
<accession>A0A8S5TEE1</accession>
<dbReference type="EMBL" id="BK032815">
    <property type="protein sequence ID" value="DAF61677.1"/>
    <property type="molecule type" value="Genomic_DNA"/>
</dbReference>
<proteinExistence type="predicted"/>
<protein>
    <submittedName>
        <fullName evidence="1">Uncharacterized protein</fullName>
    </submittedName>
</protein>
<reference evidence="1" key="1">
    <citation type="journal article" date="2021" name="Proc. Natl. Acad. Sci. U.S.A.">
        <title>A Catalog of Tens of Thousands of Viruses from Human Metagenomes Reveals Hidden Associations with Chronic Diseases.</title>
        <authorList>
            <person name="Tisza M.J."/>
            <person name="Buck C.B."/>
        </authorList>
    </citation>
    <scope>NUCLEOTIDE SEQUENCE</scope>
    <source>
        <strain evidence="1">Ct1IF5</strain>
    </source>
</reference>